<proteinExistence type="inferred from homology"/>
<dbReference type="PANTHER" id="PTHR30576:SF10">
    <property type="entry name" value="SLL5057 PROTEIN"/>
    <property type="match status" value="1"/>
</dbReference>
<evidence type="ECO:0000313" key="6">
    <source>
        <dbReference type="Proteomes" id="UP000320184"/>
    </source>
</evidence>
<reference evidence="5 6" key="1">
    <citation type="journal article" date="2019" name="Nat. Microbiol.">
        <title>Mediterranean grassland soil C-N compound turnover is dependent on rainfall and depth, and is mediated by genomically divergent microorganisms.</title>
        <authorList>
            <person name="Diamond S."/>
            <person name="Andeer P.F."/>
            <person name="Li Z."/>
            <person name="Crits-Christoph A."/>
            <person name="Burstein D."/>
            <person name="Anantharaman K."/>
            <person name="Lane K.R."/>
            <person name="Thomas B.C."/>
            <person name="Pan C."/>
            <person name="Northen T.R."/>
            <person name="Banfield J.F."/>
        </authorList>
    </citation>
    <scope>NUCLEOTIDE SEQUENCE [LARGE SCALE GENOMIC DNA]</scope>
    <source>
        <strain evidence="5">WS_3</strain>
    </source>
</reference>
<feature type="domain" description="Bacterial sugar transferase" evidence="4">
    <location>
        <begin position="61"/>
        <end position="249"/>
    </location>
</feature>
<keyword evidence="3" id="KW-1133">Transmembrane helix</keyword>
<evidence type="ECO:0000256" key="3">
    <source>
        <dbReference type="SAM" id="Phobius"/>
    </source>
</evidence>
<evidence type="ECO:0000313" key="5">
    <source>
        <dbReference type="EMBL" id="TMQ47179.1"/>
    </source>
</evidence>
<name>A0A538S721_UNCEI</name>
<protein>
    <submittedName>
        <fullName evidence="5">Sugar transferase</fullName>
    </submittedName>
</protein>
<dbReference type="InterPro" id="IPR003362">
    <property type="entry name" value="Bact_transf"/>
</dbReference>
<dbReference type="Proteomes" id="UP000320184">
    <property type="component" value="Unassembled WGS sequence"/>
</dbReference>
<dbReference type="PANTHER" id="PTHR30576">
    <property type="entry name" value="COLANIC BIOSYNTHESIS UDP-GLUCOSE LIPID CARRIER TRANSFERASE"/>
    <property type="match status" value="1"/>
</dbReference>
<evidence type="ECO:0000259" key="4">
    <source>
        <dbReference type="Pfam" id="PF02397"/>
    </source>
</evidence>
<dbReference type="GO" id="GO:0016780">
    <property type="term" value="F:phosphotransferase activity, for other substituted phosphate groups"/>
    <property type="evidence" value="ECO:0007669"/>
    <property type="project" value="TreeGrafter"/>
</dbReference>
<comment type="similarity">
    <text evidence="1">Belongs to the bacterial sugar transferase family.</text>
</comment>
<keyword evidence="3" id="KW-0472">Membrane</keyword>
<evidence type="ECO:0000256" key="2">
    <source>
        <dbReference type="SAM" id="MobiDB-lite"/>
    </source>
</evidence>
<gene>
    <name evidence="5" type="ORF">E6K73_14040</name>
</gene>
<dbReference type="EMBL" id="VBOT01000197">
    <property type="protein sequence ID" value="TMQ47179.1"/>
    <property type="molecule type" value="Genomic_DNA"/>
</dbReference>
<keyword evidence="3" id="KW-0812">Transmembrane</keyword>
<feature type="transmembrane region" description="Helical" evidence="3">
    <location>
        <begin position="66"/>
        <end position="87"/>
    </location>
</feature>
<feature type="region of interest" description="Disordered" evidence="2">
    <location>
        <begin position="1"/>
        <end position="35"/>
    </location>
</feature>
<keyword evidence="5" id="KW-0808">Transferase</keyword>
<sequence>MERVAAPELDEIGRGERAEALAPPQEEERRGEQRPKAHLFLNLNGRARRHWLSPWCLSRAKRMVDIVGAGVILLILSPALALIAIAIKLDSPGPVFFRQWRTGLVGRRFRIFKFRTMKRDAEKMKESLRSLNHHGPNSVDFKILDDPRVTRVGRYLRRASLDELPNFLNVFRGEMSLVGPRPTSFGIEVYEDWHLRRLAVPPGITGLWQISGRCEIDFDDRVKLDSKYIQEQSFLLDLKILVLTPFKVLAGRGAC</sequence>
<accession>A0A538S721</accession>
<dbReference type="Pfam" id="PF02397">
    <property type="entry name" value="Bac_transf"/>
    <property type="match status" value="1"/>
</dbReference>
<evidence type="ECO:0000256" key="1">
    <source>
        <dbReference type="ARBA" id="ARBA00006464"/>
    </source>
</evidence>
<dbReference type="AlphaFoldDB" id="A0A538S721"/>
<organism evidence="5 6">
    <name type="scientific">Eiseniibacteriota bacterium</name>
    <dbReference type="NCBI Taxonomy" id="2212470"/>
    <lineage>
        <taxon>Bacteria</taxon>
        <taxon>Candidatus Eiseniibacteriota</taxon>
    </lineage>
</organism>
<feature type="compositionally biased region" description="Basic and acidic residues" evidence="2">
    <location>
        <begin position="1"/>
        <end position="19"/>
    </location>
</feature>
<comment type="caution">
    <text evidence="5">The sequence shown here is derived from an EMBL/GenBank/DDBJ whole genome shotgun (WGS) entry which is preliminary data.</text>
</comment>
<feature type="compositionally biased region" description="Basic and acidic residues" evidence="2">
    <location>
        <begin position="26"/>
        <end position="35"/>
    </location>
</feature>